<dbReference type="Gene3D" id="3.90.70.30">
    <property type="entry name" value="Phytochelatin synthase, N-terminal domain"/>
    <property type="match status" value="1"/>
</dbReference>
<evidence type="ECO:0000313" key="7">
    <source>
        <dbReference type="EMBL" id="SDR31096.1"/>
    </source>
</evidence>
<accession>A0A1H1I169</accession>
<dbReference type="PANTHER" id="PTHR33447:SF20">
    <property type="entry name" value="GLUTATHIONE GAMMA-GLUTAMYLCYSTEINYLTRANSFERASE"/>
    <property type="match status" value="1"/>
</dbReference>
<protein>
    <recommendedName>
        <fullName evidence="1">glutathione gamma-glutamylcysteinyltransferase</fullName>
        <ecNumber evidence="1">2.3.2.15</ecNumber>
    </recommendedName>
</protein>
<sequence length="287" mass="31217">MPDSFVAEGAMSRYSSMRAMRRMRFAWIATVVVALAACAPVSPVPPVASQAQAANPLAAQNPNQSTRSADGPLPVPPNLIALAQPTGQKRLMSSAYQQSYWPLSQYFETQRNEAYCSVASSVMVLNALGVRRPESSLYPDFPFFSQQDFFRIIDPQVANAATVSKEGMTLDQLGAALRSFPVDVETFHASDLSLERFRDLIRDTAARHDRFVLLNFRRVEIGETGGGHWSPLAAYDAASDSALLLDVARYKYPAVWVPVAQLYAAAQAVDSVSGLSRGLVIVGKRAG</sequence>
<dbReference type="SUPFAM" id="SSF54001">
    <property type="entry name" value="Cysteine proteinases"/>
    <property type="match status" value="1"/>
</dbReference>
<gene>
    <name evidence="7" type="ORF">SAMN05443245_4494</name>
</gene>
<dbReference type="AlphaFoldDB" id="A0A1H1I169"/>
<dbReference type="GO" id="GO:0016756">
    <property type="term" value="F:glutathione gamma-glutamylcysteinyltransferase activity"/>
    <property type="evidence" value="ECO:0007669"/>
    <property type="project" value="UniProtKB-EC"/>
</dbReference>
<dbReference type="EMBL" id="FNKP01000002">
    <property type="protein sequence ID" value="SDR31096.1"/>
    <property type="molecule type" value="Genomic_DNA"/>
</dbReference>
<evidence type="ECO:0000256" key="4">
    <source>
        <dbReference type="ARBA" id="ARBA00022723"/>
    </source>
</evidence>
<evidence type="ECO:0000259" key="6">
    <source>
        <dbReference type="PROSITE" id="PS51443"/>
    </source>
</evidence>
<dbReference type="PANTHER" id="PTHR33447">
    <property type="entry name" value="GLUTATHIONE GAMMA-GLUTAMYLCYSTEINYLTRANSFERASE"/>
    <property type="match status" value="1"/>
</dbReference>
<reference evidence="8" key="1">
    <citation type="submission" date="2016-10" db="EMBL/GenBank/DDBJ databases">
        <authorList>
            <person name="Varghese N."/>
        </authorList>
    </citation>
    <scope>NUCLEOTIDE SEQUENCE [LARGE SCALE GENOMIC DNA]</scope>
    <source>
        <strain evidence="8">GAS106B</strain>
    </source>
</reference>
<evidence type="ECO:0000313" key="8">
    <source>
        <dbReference type="Proteomes" id="UP000183487"/>
    </source>
</evidence>
<evidence type="ECO:0000256" key="1">
    <source>
        <dbReference type="ARBA" id="ARBA00012468"/>
    </source>
</evidence>
<evidence type="ECO:0000256" key="5">
    <source>
        <dbReference type="SAM" id="MobiDB-lite"/>
    </source>
</evidence>
<keyword evidence="2" id="KW-0104">Cadmium</keyword>
<dbReference type="EC" id="2.3.2.15" evidence="1"/>
<dbReference type="PROSITE" id="PS51443">
    <property type="entry name" value="PCS"/>
    <property type="match status" value="1"/>
</dbReference>
<keyword evidence="4" id="KW-0479">Metal-binding</keyword>
<dbReference type="InterPro" id="IPR038156">
    <property type="entry name" value="PCS_N_sf"/>
</dbReference>
<dbReference type="Proteomes" id="UP000183487">
    <property type="component" value="Unassembled WGS sequence"/>
</dbReference>
<feature type="domain" description="Peptidase C83" evidence="6">
    <location>
        <begin position="63"/>
        <end position="287"/>
    </location>
</feature>
<evidence type="ECO:0000256" key="3">
    <source>
        <dbReference type="ARBA" id="ARBA00022679"/>
    </source>
</evidence>
<keyword evidence="3" id="KW-0808">Transferase</keyword>
<keyword evidence="8" id="KW-1185">Reference proteome</keyword>
<name>A0A1H1I169_9BURK</name>
<dbReference type="GO" id="GO:0046938">
    <property type="term" value="P:phytochelatin biosynthetic process"/>
    <property type="evidence" value="ECO:0007669"/>
    <property type="project" value="InterPro"/>
</dbReference>
<feature type="compositionally biased region" description="Low complexity" evidence="5">
    <location>
        <begin position="55"/>
        <end position="65"/>
    </location>
</feature>
<organism evidence="7 8">
    <name type="scientific">Paraburkholderia fungorum</name>
    <dbReference type="NCBI Taxonomy" id="134537"/>
    <lineage>
        <taxon>Bacteria</taxon>
        <taxon>Pseudomonadati</taxon>
        <taxon>Pseudomonadota</taxon>
        <taxon>Betaproteobacteria</taxon>
        <taxon>Burkholderiales</taxon>
        <taxon>Burkholderiaceae</taxon>
        <taxon>Paraburkholderia</taxon>
    </lineage>
</organism>
<feature type="region of interest" description="Disordered" evidence="5">
    <location>
        <begin position="55"/>
        <end position="75"/>
    </location>
</feature>
<dbReference type="GO" id="GO:0010038">
    <property type="term" value="P:response to metal ion"/>
    <property type="evidence" value="ECO:0007669"/>
    <property type="project" value="InterPro"/>
</dbReference>
<dbReference type="Pfam" id="PF05023">
    <property type="entry name" value="Phytochelatin"/>
    <property type="match status" value="1"/>
</dbReference>
<dbReference type="InterPro" id="IPR040409">
    <property type="entry name" value="PCS-like"/>
</dbReference>
<evidence type="ECO:0000256" key="2">
    <source>
        <dbReference type="ARBA" id="ARBA00022539"/>
    </source>
</evidence>
<dbReference type="GO" id="GO:0046872">
    <property type="term" value="F:metal ion binding"/>
    <property type="evidence" value="ECO:0007669"/>
    <property type="project" value="UniProtKB-KW"/>
</dbReference>
<proteinExistence type="predicted"/>
<dbReference type="InterPro" id="IPR038765">
    <property type="entry name" value="Papain-like_cys_pep_sf"/>
</dbReference>
<dbReference type="InterPro" id="IPR007719">
    <property type="entry name" value="PCS_N"/>
</dbReference>